<reference evidence="1 3" key="1">
    <citation type="submission" date="2015-07" db="EMBL/GenBank/DDBJ databases">
        <title>Comparative genomics of the Sigatoka disease complex on banana suggests a link between parallel evolutionary changes in Pseudocercospora fijiensis and Pseudocercospora eumusae and increased virulence on the banana host.</title>
        <authorList>
            <person name="Chang T.-C."/>
            <person name="Salvucci A."/>
            <person name="Crous P.W."/>
            <person name="Stergiopoulos I."/>
        </authorList>
    </citation>
    <scope>NUCLEOTIDE SEQUENCE [LARGE SCALE GENOMIC DNA]</scope>
    <source>
        <strain evidence="1 3">CBS 116634</strain>
    </source>
</reference>
<evidence type="ECO:0000313" key="2">
    <source>
        <dbReference type="EMBL" id="KXT10977.1"/>
    </source>
</evidence>
<evidence type="ECO:0000313" key="1">
    <source>
        <dbReference type="EMBL" id="KXT10968.1"/>
    </source>
</evidence>
<sequence>MFDSTRASNYTVGLPGWQASRMLFGEEDEDEPAFPNARYQYVYGKINGHHVVMGCLPDSQMGANFSLTSIWAPRRSMRSLG</sequence>
<comment type="caution">
    <text evidence="1">The sequence shown here is derived from an EMBL/GenBank/DDBJ whole genome shotgun (WGS) entry which is preliminary data.</text>
</comment>
<protein>
    <submittedName>
        <fullName evidence="1">Uncharacterized protein</fullName>
    </submittedName>
</protein>
<dbReference type="OrthoDB" id="3847045at2759"/>
<gene>
    <name evidence="2" type="ORF">AC579_1132</name>
    <name evidence="1" type="ORF">AC579_1700</name>
</gene>
<name>A0A139I8C4_9PEZI</name>
<dbReference type="Proteomes" id="UP000073492">
    <property type="component" value="Unassembled WGS sequence"/>
</dbReference>
<keyword evidence="3" id="KW-1185">Reference proteome</keyword>
<organism evidence="1 3">
    <name type="scientific">Pseudocercospora musae</name>
    <dbReference type="NCBI Taxonomy" id="113226"/>
    <lineage>
        <taxon>Eukaryota</taxon>
        <taxon>Fungi</taxon>
        <taxon>Dikarya</taxon>
        <taxon>Ascomycota</taxon>
        <taxon>Pezizomycotina</taxon>
        <taxon>Dothideomycetes</taxon>
        <taxon>Dothideomycetidae</taxon>
        <taxon>Mycosphaerellales</taxon>
        <taxon>Mycosphaerellaceae</taxon>
        <taxon>Pseudocercospora</taxon>
    </lineage>
</organism>
<accession>A0A139I8C4</accession>
<dbReference type="AlphaFoldDB" id="A0A139I8C4"/>
<evidence type="ECO:0000313" key="3">
    <source>
        <dbReference type="Proteomes" id="UP000073492"/>
    </source>
</evidence>
<proteinExistence type="predicted"/>
<dbReference type="EMBL" id="LFZO01000230">
    <property type="protein sequence ID" value="KXT10968.1"/>
    <property type="molecule type" value="Genomic_DNA"/>
</dbReference>
<dbReference type="EMBL" id="LFZO01000229">
    <property type="protein sequence ID" value="KXT10977.1"/>
    <property type="molecule type" value="Genomic_DNA"/>
</dbReference>